<protein>
    <submittedName>
        <fullName evidence="5">Putative thioesterase</fullName>
    </submittedName>
</protein>
<evidence type="ECO:0000313" key="5">
    <source>
        <dbReference type="EMBL" id="AEA65975.1"/>
    </source>
</evidence>
<feature type="domain" description="Thioesterase" evidence="3">
    <location>
        <begin position="339"/>
        <end position="566"/>
    </location>
</feature>
<dbReference type="Gene3D" id="3.40.50.150">
    <property type="entry name" value="Vaccinia Virus protein VP39"/>
    <property type="match status" value="1"/>
</dbReference>
<keyword evidence="6" id="KW-1185">Reference proteome</keyword>
<name>F2LSV5_BURGS</name>
<organism evidence="5 6">
    <name type="scientific">Burkholderia gladioli (strain BSR3)</name>
    <dbReference type="NCBI Taxonomy" id="999541"/>
    <lineage>
        <taxon>Bacteria</taxon>
        <taxon>Pseudomonadati</taxon>
        <taxon>Pseudomonadota</taxon>
        <taxon>Betaproteobacteria</taxon>
        <taxon>Burkholderiales</taxon>
        <taxon>Burkholderiaceae</taxon>
        <taxon>Burkholderia</taxon>
    </lineage>
</organism>
<dbReference type="KEGG" id="bgd:bgla_4p2100"/>
<dbReference type="Pfam" id="PF00975">
    <property type="entry name" value="Thioesterase"/>
    <property type="match status" value="1"/>
</dbReference>
<dbReference type="SUPFAM" id="SSF53474">
    <property type="entry name" value="alpha/beta-Hydrolases"/>
    <property type="match status" value="1"/>
</dbReference>
<geneLocation type="plasmid" evidence="5 6">
    <name>bgla_4p</name>
</geneLocation>
<dbReference type="RefSeq" id="WP_013700145.1">
    <property type="nucleotide sequence ID" value="NC_015383.1"/>
</dbReference>
<evidence type="ECO:0000259" key="4">
    <source>
        <dbReference type="Pfam" id="PF08241"/>
    </source>
</evidence>
<gene>
    <name evidence="5" type="ordered locus">bgla_4p2100</name>
</gene>
<dbReference type="GO" id="GO:0008757">
    <property type="term" value="F:S-adenosylmethionine-dependent methyltransferase activity"/>
    <property type="evidence" value="ECO:0007669"/>
    <property type="project" value="InterPro"/>
</dbReference>
<evidence type="ECO:0000256" key="1">
    <source>
        <dbReference type="ARBA" id="ARBA00007169"/>
    </source>
</evidence>
<evidence type="ECO:0000313" key="6">
    <source>
        <dbReference type="Proteomes" id="UP000008316"/>
    </source>
</evidence>
<accession>F2LSV5</accession>
<dbReference type="InterPro" id="IPR001031">
    <property type="entry name" value="Thioesterase"/>
</dbReference>
<dbReference type="InterPro" id="IPR012223">
    <property type="entry name" value="TEII"/>
</dbReference>
<dbReference type="PANTHER" id="PTHR11487">
    <property type="entry name" value="THIOESTERASE"/>
    <property type="match status" value="1"/>
</dbReference>
<reference evidence="5 6" key="1">
    <citation type="journal article" date="2011" name="J. Bacteriol.">
        <title>Complete genome sequence of Burkholderia gladioli BSR3.</title>
        <authorList>
            <person name="Seo Y.S."/>
            <person name="Lim J."/>
            <person name="Choi B.S."/>
            <person name="Kim H."/>
            <person name="Goo E."/>
            <person name="Lee B."/>
            <person name="Lim J.S."/>
            <person name="Choi I.Y."/>
            <person name="Moon J.S."/>
            <person name="Kim J."/>
            <person name="Hwang I."/>
        </authorList>
    </citation>
    <scope>NUCLEOTIDE SEQUENCE [LARGE SCALE GENOMIC DNA]</scope>
    <source>
        <strain evidence="6">BSR3</strain>
    </source>
</reference>
<feature type="compositionally biased region" description="Basic and acidic residues" evidence="2">
    <location>
        <begin position="307"/>
        <end position="319"/>
    </location>
</feature>
<dbReference type="Pfam" id="PF08241">
    <property type="entry name" value="Methyltransf_11"/>
    <property type="match status" value="1"/>
</dbReference>
<feature type="domain" description="Methyltransferase type 11" evidence="4">
    <location>
        <begin position="78"/>
        <end position="172"/>
    </location>
</feature>
<dbReference type="PANTHER" id="PTHR11487:SF0">
    <property type="entry name" value="S-ACYL FATTY ACID SYNTHASE THIOESTERASE, MEDIUM CHAIN"/>
    <property type="match status" value="1"/>
</dbReference>
<sequence length="577" mass="63517">MTSPELERNCRAYAGLATLLDAAGLAEHACYLNWGYAPVASVPDWAAQRLPEGELGAHQARLILEALGELPLDGRTVLDVGCGRGGALALMARLHRPRALFGADLSDANIDYCRRRHPDPRLRFQIADACRLPHPSGSIDLVFNLESSGAYPDLPAFFRHVHRVLRDGGHFCYTDVLDRDSVALIRGGLGKAGFTLLRERSINAQVLAARRAASPGIWQRLDAALTRLGDGALRRELERYLATPDSAMFAALDQGEVDYHVFHWTRTGPWREPFDAASRTRLEARTARLEAALSGEPAGPASSAARPAERATPIDRRPGEQPASAWFPLLQPSREAAFNLFALPYAGGGASVYRQWSLARQADREERQAPRLCALQPPGRESRIAEAAPTRMAELVEQLAAVLHPHTDRPWGLLGCSLGCKVAFELARHFEALGRAPQLLFLMACPAPSLPLNRPISSYDDAAFHAEVQRLGGTPQEILADPEMMRAVIPALRADSELAEHYVCPGSARIDAPITMIAASDDHLVTLEQTRRWERHTRGRFDWQMVDGGHFFLRRQRGDLLRRLQQALDSCASSLPS</sequence>
<feature type="region of interest" description="Disordered" evidence="2">
    <location>
        <begin position="291"/>
        <end position="323"/>
    </location>
</feature>
<dbReference type="EMBL" id="CP002604">
    <property type="protein sequence ID" value="AEA65975.1"/>
    <property type="molecule type" value="Genomic_DNA"/>
</dbReference>
<dbReference type="HOGENOM" id="CLU_017736_0_0_4"/>
<dbReference type="InterPro" id="IPR029058">
    <property type="entry name" value="AB_hydrolase_fold"/>
</dbReference>
<dbReference type="AlphaFoldDB" id="F2LSV5"/>
<keyword evidence="5" id="KW-0614">Plasmid</keyword>
<comment type="similarity">
    <text evidence="1">Belongs to the thioesterase family.</text>
</comment>
<dbReference type="InterPro" id="IPR029063">
    <property type="entry name" value="SAM-dependent_MTases_sf"/>
</dbReference>
<dbReference type="SUPFAM" id="SSF53335">
    <property type="entry name" value="S-adenosyl-L-methionine-dependent methyltransferases"/>
    <property type="match status" value="1"/>
</dbReference>
<evidence type="ECO:0000259" key="3">
    <source>
        <dbReference type="Pfam" id="PF00975"/>
    </source>
</evidence>
<dbReference type="Proteomes" id="UP000008316">
    <property type="component" value="Plasmid bgla_4p"/>
</dbReference>
<dbReference type="GO" id="GO:0008610">
    <property type="term" value="P:lipid biosynthetic process"/>
    <property type="evidence" value="ECO:0007669"/>
    <property type="project" value="TreeGrafter"/>
</dbReference>
<proteinExistence type="inferred from homology"/>
<dbReference type="InterPro" id="IPR013216">
    <property type="entry name" value="Methyltransf_11"/>
</dbReference>
<dbReference type="Gene3D" id="3.40.50.1820">
    <property type="entry name" value="alpha/beta hydrolase"/>
    <property type="match status" value="1"/>
</dbReference>
<dbReference type="CDD" id="cd02440">
    <property type="entry name" value="AdoMet_MTases"/>
    <property type="match status" value="1"/>
</dbReference>
<evidence type="ECO:0000256" key="2">
    <source>
        <dbReference type="SAM" id="MobiDB-lite"/>
    </source>
</evidence>
<feature type="compositionally biased region" description="Low complexity" evidence="2">
    <location>
        <begin position="291"/>
        <end position="306"/>
    </location>
</feature>